<evidence type="ECO:0000313" key="2">
    <source>
        <dbReference type="Proteomes" id="UP001178281"/>
    </source>
</evidence>
<evidence type="ECO:0000313" key="1">
    <source>
        <dbReference type="EMBL" id="MDP0399992.1"/>
    </source>
</evidence>
<dbReference type="InterPro" id="IPR029063">
    <property type="entry name" value="SAM-dependent_MTases_sf"/>
</dbReference>
<dbReference type="SUPFAM" id="SSF53335">
    <property type="entry name" value="S-adenosyl-L-methionine-dependent methyltransferases"/>
    <property type="match status" value="1"/>
</dbReference>
<comment type="caution">
    <text evidence="1">The sequence shown here is derived from an EMBL/GenBank/DDBJ whole genome shotgun (WGS) entry which is preliminary data.</text>
</comment>
<dbReference type="Proteomes" id="UP001178281">
    <property type="component" value="Unassembled WGS sequence"/>
</dbReference>
<dbReference type="EMBL" id="JAUTIX010000008">
    <property type="protein sequence ID" value="MDP0399992.1"/>
    <property type="molecule type" value="Genomic_DNA"/>
</dbReference>
<dbReference type="Gene3D" id="3.40.50.150">
    <property type="entry name" value="Vaccinia Virus protein VP39"/>
    <property type="match status" value="1"/>
</dbReference>
<proteinExistence type="predicted"/>
<sequence>MTASVNLPWRVVDPEEREGRGLVFPSVGEYPIYDATAYEVMMADRFRVDAFTHGMRAAVRPGDTVVELGCGALAPWARLADDLGAGRVLAVEYLPEVRDRARRLIADEGRSQSVSVLSPDEYRAFTGRVDVLVAEVIGTIGGSEGAAETIGSEVARIDNPDLIVLPGGWETEVRGFSFARTAAGQPPAFPPTAIPYLEQLRDLAGADLDPRLCAVGPYVTDGLLTDGGVIEVGSYRGTRADHVTTTARLHVTAPGTLDSLLLSVRVLVGEAVVDSLTEETSWFPVIVPLPAPVEVAPGTVVDVRATSQHGAGGHCLDYSLAWSVHPPDGGRTSGTVDVPWRASGLGTNPLTRRLLVESAQQ</sequence>
<reference evidence="1" key="1">
    <citation type="submission" date="2023-08" db="EMBL/GenBank/DDBJ databases">
        <title>The draft genome of Tsukamurella strandjordii strain 050030.</title>
        <authorList>
            <person name="Zhao F."/>
            <person name="Feng Y."/>
            <person name="Zong Z."/>
        </authorList>
    </citation>
    <scope>NUCLEOTIDE SEQUENCE</scope>
    <source>
        <strain evidence="1">050030</strain>
    </source>
</reference>
<keyword evidence="2" id="KW-1185">Reference proteome</keyword>
<dbReference type="AlphaFoldDB" id="A0AA90NCI7"/>
<accession>A0AA90NCI7</accession>
<protein>
    <recommendedName>
        <fullName evidence="3">Protein arginine N-methyltransferase 1</fullName>
    </recommendedName>
</protein>
<name>A0AA90NCI7_9ACTN</name>
<dbReference type="RefSeq" id="WP_220657004.1">
    <property type="nucleotide sequence ID" value="NZ_BAAAII010000009.1"/>
</dbReference>
<evidence type="ECO:0008006" key="3">
    <source>
        <dbReference type="Google" id="ProtNLM"/>
    </source>
</evidence>
<gene>
    <name evidence="1" type="ORF">Q7X28_18915</name>
</gene>
<organism evidence="1 2">
    <name type="scientific">Tsukamurella strandjordii</name>
    <dbReference type="NCBI Taxonomy" id="147577"/>
    <lineage>
        <taxon>Bacteria</taxon>
        <taxon>Bacillati</taxon>
        <taxon>Actinomycetota</taxon>
        <taxon>Actinomycetes</taxon>
        <taxon>Mycobacteriales</taxon>
        <taxon>Tsukamurellaceae</taxon>
        <taxon>Tsukamurella</taxon>
    </lineage>
</organism>